<gene>
    <name evidence="3" type="ORF">GCM10009768_15900</name>
</gene>
<accession>A0ABP4XTM0</accession>
<dbReference type="Proteomes" id="UP001500851">
    <property type="component" value="Unassembled WGS sequence"/>
</dbReference>
<evidence type="ECO:0000256" key="2">
    <source>
        <dbReference type="SAM" id="Phobius"/>
    </source>
</evidence>
<feature type="transmembrane region" description="Helical" evidence="2">
    <location>
        <begin position="144"/>
        <end position="165"/>
    </location>
</feature>
<keyword evidence="4" id="KW-1185">Reference proteome</keyword>
<evidence type="ECO:0000256" key="1">
    <source>
        <dbReference type="SAM" id="MobiDB-lite"/>
    </source>
</evidence>
<evidence type="ECO:0000313" key="4">
    <source>
        <dbReference type="Proteomes" id="UP001500851"/>
    </source>
</evidence>
<feature type="transmembrane region" description="Helical" evidence="2">
    <location>
        <begin position="119"/>
        <end position="139"/>
    </location>
</feature>
<feature type="region of interest" description="Disordered" evidence="1">
    <location>
        <begin position="1"/>
        <end position="65"/>
    </location>
</feature>
<keyword evidence="2" id="KW-0812">Transmembrane</keyword>
<sequence length="168" mass="17513">MRKKSNAEARASTLASGWVVEGDESSTPSGAPAEPQADEAALAGDPEADGAIPSEAVADPETDGAPEQASNAVLVLLGVFGGLYALYTWGWFVVAKAYADFNTTVAAGSGSFGQVLQQILFWAAPFATVLWFLSAVLFLRRRAFWLGVALVLGAVVLLPLPMLVVSAQ</sequence>
<evidence type="ECO:0000313" key="3">
    <source>
        <dbReference type="EMBL" id="GAA1787674.1"/>
    </source>
</evidence>
<organism evidence="3 4">
    <name type="scientific">Leucobacter iarius</name>
    <dbReference type="NCBI Taxonomy" id="333963"/>
    <lineage>
        <taxon>Bacteria</taxon>
        <taxon>Bacillati</taxon>
        <taxon>Actinomycetota</taxon>
        <taxon>Actinomycetes</taxon>
        <taxon>Micrococcales</taxon>
        <taxon>Microbacteriaceae</taxon>
        <taxon>Leucobacter</taxon>
    </lineage>
</organism>
<protein>
    <recommendedName>
        <fullName evidence="5">DNA polymerase III subunit gamma/tau</fullName>
    </recommendedName>
</protein>
<keyword evidence="2" id="KW-1133">Transmembrane helix</keyword>
<evidence type="ECO:0008006" key="5">
    <source>
        <dbReference type="Google" id="ProtNLM"/>
    </source>
</evidence>
<feature type="transmembrane region" description="Helical" evidence="2">
    <location>
        <begin position="73"/>
        <end position="99"/>
    </location>
</feature>
<dbReference type="RefSeq" id="WP_344031213.1">
    <property type="nucleotide sequence ID" value="NZ_BAAAOB010000001.1"/>
</dbReference>
<comment type="caution">
    <text evidence="3">The sequence shown here is derived from an EMBL/GenBank/DDBJ whole genome shotgun (WGS) entry which is preliminary data.</text>
</comment>
<proteinExistence type="predicted"/>
<name>A0ABP4XTM0_9MICO</name>
<keyword evidence="2" id="KW-0472">Membrane</keyword>
<reference evidence="4" key="1">
    <citation type="journal article" date="2019" name="Int. J. Syst. Evol. Microbiol.">
        <title>The Global Catalogue of Microorganisms (GCM) 10K type strain sequencing project: providing services to taxonomists for standard genome sequencing and annotation.</title>
        <authorList>
            <consortium name="The Broad Institute Genomics Platform"/>
            <consortium name="The Broad Institute Genome Sequencing Center for Infectious Disease"/>
            <person name="Wu L."/>
            <person name="Ma J."/>
        </authorList>
    </citation>
    <scope>NUCLEOTIDE SEQUENCE [LARGE SCALE GENOMIC DNA]</scope>
    <source>
        <strain evidence="4">JCM 14736</strain>
    </source>
</reference>
<dbReference type="EMBL" id="BAAAOB010000001">
    <property type="protein sequence ID" value="GAA1787674.1"/>
    <property type="molecule type" value="Genomic_DNA"/>
</dbReference>